<gene>
    <name evidence="1" type="ORF">B0H15DRAFT_402229</name>
</gene>
<accession>A0AAD6U0G7</accession>
<evidence type="ECO:0000313" key="1">
    <source>
        <dbReference type="EMBL" id="KAJ7083974.1"/>
    </source>
</evidence>
<dbReference type="AlphaFoldDB" id="A0AAD6U0G7"/>
<comment type="caution">
    <text evidence="1">The sequence shown here is derived from an EMBL/GenBank/DDBJ whole genome shotgun (WGS) entry which is preliminary data.</text>
</comment>
<sequence>MDPNTAAVHRLPHDILHDLFVLCNADAIDSGLGHFAVVLSHVCSAWRASALTTPEVWRRVYIVTPSSLQEVMRVRAYLERSGAITVEAHIRVKITPSVHAPEFTLLAQHAHRIRRLSLLYSDVELTRMHELLGCVPVEMPVLESFLLSTVEPKGPEIALCLAPRRSRNDTPPFRLPRLGDSDVQWSSWASTNITDLRMNGLDRMARPSMESMRHILTGCRSTLETFEFCGLAPVYDDPNSILAPVVLPLLQNLVFFFLDDLAPLAGLICAPDLRSISISNGNRCVNPYPIEEGTEIVDCDMPRMLEHLSASGAMLQQLFLYCVPPCPRNTVDRFYAALPALDTIMLFETDAVFRDALFLPECTFRTPREPILPLLSELAITDTVATDLGRFLLRHKTQPVAPLKSLTMTYGLYDAAYEAPSILGYILDMCIAGGLRVSCRQTPIRVPVNEERETEA</sequence>
<evidence type="ECO:0008006" key="3">
    <source>
        <dbReference type="Google" id="ProtNLM"/>
    </source>
</evidence>
<dbReference type="EMBL" id="JARJCN010000039">
    <property type="protein sequence ID" value="KAJ7083974.1"/>
    <property type="molecule type" value="Genomic_DNA"/>
</dbReference>
<keyword evidence="2" id="KW-1185">Reference proteome</keyword>
<reference evidence="1" key="1">
    <citation type="submission" date="2023-03" db="EMBL/GenBank/DDBJ databases">
        <title>Massive genome expansion in bonnet fungi (Mycena s.s.) driven by repeated elements and novel gene families across ecological guilds.</title>
        <authorList>
            <consortium name="Lawrence Berkeley National Laboratory"/>
            <person name="Harder C.B."/>
            <person name="Miyauchi S."/>
            <person name="Viragh M."/>
            <person name="Kuo A."/>
            <person name="Thoen E."/>
            <person name="Andreopoulos B."/>
            <person name="Lu D."/>
            <person name="Skrede I."/>
            <person name="Drula E."/>
            <person name="Henrissat B."/>
            <person name="Morin E."/>
            <person name="Kohler A."/>
            <person name="Barry K."/>
            <person name="LaButti K."/>
            <person name="Morin E."/>
            <person name="Salamov A."/>
            <person name="Lipzen A."/>
            <person name="Mereny Z."/>
            <person name="Hegedus B."/>
            <person name="Baldrian P."/>
            <person name="Stursova M."/>
            <person name="Weitz H."/>
            <person name="Taylor A."/>
            <person name="Grigoriev I.V."/>
            <person name="Nagy L.G."/>
            <person name="Martin F."/>
            <person name="Kauserud H."/>
        </authorList>
    </citation>
    <scope>NUCLEOTIDE SEQUENCE</scope>
    <source>
        <strain evidence="1">CBHHK173m</strain>
    </source>
</reference>
<proteinExistence type="predicted"/>
<organism evidence="1 2">
    <name type="scientific">Mycena belliarum</name>
    <dbReference type="NCBI Taxonomy" id="1033014"/>
    <lineage>
        <taxon>Eukaryota</taxon>
        <taxon>Fungi</taxon>
        <taxon>Dikarya</taxon>
        <taxon>Basidiomycota</taxon>
        <taxon>Agaricomycotina</taxon>
        <taxon>Agaricomycetes</taxon>
        <taxon>Agaricomycetidae</taxon>
        <taxon>Agaricales</taxon>
        <taxon>Marasmiineae</taxon>
        <taxon>Mycenaceae</taxon>
        <taxon>Mycena</taxon>
    </lineage>
</organism>
<dbReference type="Proteomes" id="UP001222325">
    <property type="component" value="Unassembled WGS sequence"/>
</dbReference>
<name>A0AAD6U0G7_9AGAR</name>
<protein>
    <recommendedName>
        <fullName evidence="3">F-box domain-containing protein</fullName>
    </recommendedName>
</protein>
<evidence type="ECO:0000313" key="2">
    <source>
        <dbReference type="Proteomes" id="UP001222325"/>
    </source>
</evidence>